<dbReference type="InterPro" id="IPR036938">
    <property type="entry name" value="PAP2/HPO_sf"/>
</dbReference>
<feature type="transmembrane region" description="Helical" evidence="1">
    <location>
        <begin position="33"/>
        <end position="52"/>
    </location>
</feature>
<organism evidence="3 4">
    <name type="scientific">Nibrella viscosa</name>
    <dbReference type="NCBI Taxonomy" id="1084524"/>
    <lineage>
        <taxon>Bacteria</taxon>
        <taxon>Pseudomonadati</taxon>
        <taxon>Bacteroidota</taxon>
        <taxon>Cytophagia</taxon>
        <taxon>Cytophagales</taxon>
        <taxon>Spirosomataceae</taxon>
        <taxon>Nibrella</taxon>
    </lineage>
</organism>
<gene>
    <name evidence="3" type="ORF">GCM10023187_36670</name>
</gene>
<dbReference type="Gene3D" id="1.20.144.10">
    <property type="entry name" value="Phosphatidic acid phosphatase type 2/haloperoxidase"/>
    <property type="match status" value="1"/>
</dbReference>
<feature type="transmembrane region" description="Helical" evidence="1">
    <location>
        <begin position="161"/>
        <end position="179"/>
    </location>
</feature>
<keyword evidence="4" id="KW-1185">Reference proteome</keyword>
<evidence type="ECO:0000313" key="3">
    <source>
        <dbReference type="EMBL" id="GAA4411200.1"/>
    </source>
</evidence>
<dbReference type="PANTHER" id="PTHR14969:SF13">
    <property type="entry name" value="AT30094P"/>
    <property type="match status" value="1"/>
</dbReference>
<keyword evidence="1" id="KW-0812">Transmembrane</keyword>
<comment type="caution">
    <text evidence="3">The sequence shown here is derived from an EMBL/GenBank/DDBJ whole genome shotgun (WGS) entry which is preliminary data.</text>
</comment>
<dbReference type="Proteomes" id="UP001500936">
    <property type="component" value="Unassembled WGS sequence"/>
</dbReference>
<dbReference type="SUPFAM" id="SSF48317">
    <property type="entry name" value="Acid phosphatase/Vanadium-dependent haloperoxidase"/>
    <property type="match status" value="1"/>
</dbReference>
<evidence type="ECO:0000259" key="2">
    <source>
        <dbReference type="SMART" id="SM00014"/>
    </source>
</evidence>
<dbReference type="RefSeq" id="WP_345269360.1">
    <property type="nucleotide sequence ID" value="NZ_BAABHB010000008.1"/>
</dbReference>
<feature type="domain" description="Phosphatidic acid phosphatase type 2/haloperoxidase" evidence="2">
    <location>
        <begin position="120"/>
        <end position="232"/>
    </location>
</feature>
<dbReference type="CDD" id="cd03392">
    <property type="entry name" value="PAP2_like_2"/>
    <property type="match status" value="1"/>
</dbReference>
<evidence type="ECO:0000256" key="1">
    <source>
        <dbReference type="SAM" id="Phobius"/>
    </source>
</evidence>
<feature type="transmembrane region" description="Helical" evidence="1">
    <location>
        <begin position="120"/>
        <end position="141"/>
    </location>
</feature>
<keyword evidence="1" id="KW-1133">Transmembrane helix</keyword>
<proteinExistence type="predicted"/>
<sequence>MNRFRFPARLHRLAARYPRLSRWLLNRFDRSRFTGLPLMLLAGILLFNGYLFSEITENIINAELMVKVDQQVTQWLFQHRSVALSQFLYRLTFAGQNLIVLPLAIGVSGLLLWQRRWFDALLIWIVLAGIGLSIEIGKPVFHRVRPANMGYYTVKTFSFPSGHSATALGFYGLLLYLWLHEKIRPLWRWTGLLACLGLIGLIGFSRLYLGVHFLSDVAGGYLLGLSWLTVGAGLRVWRTFQSRIYSRNIKST</sequence>
<dbReference type="EMBL" id="BAABHB010000008">
    <property type="protein sequence ID" value="GAA4411200.1"/>
    <property type="molecule type" value="Genomic_DNA"/>
</dbReference>
<accession>A0ABP8KMV3</accession>
<feature type="transmembrane region" description="Helical" evidence="1">
    <location>
        <begin position="191"/>
        <end position="211"/>
    </location>
</feature>
<reference evidence="4" key="1">
    <citation type="journal article" date="2019" name="Int. J. Syst. Evol. Microbiol.">
        <title>The Global Catalogue of Microorganisms (GCM) 10K type strain sequencing project: providing services to taxonomists for standard genome sequencing and annotation.</title>
        <authorList>
            <consortium name="The Broad Institute Genomics Platform"/>
            <consortium name="The Broad Institute Genome Sequencing Center for Infectious Disease"/>
            <person name="Wu L."/>
            <person name="Ma J."/>
        </authorList>
    </citation>
    <scope>NUCLEOTIDE SEQUENCE [LARGE SCALE GENOMIC DNA]</scope>
    <source>
        <strain evidence="4">JCM 17925</strain>
    </source>
</reference>
<dbReference type="Pfam" id="PF01569">
    <property type="entry name" value="PAP2"/>
    <property type="match status" value="1"/>
</dbReference>
<dbReference type="SMART" id="SM00014">
    <property type="entry name" value="acidPPc"/>
    <property type="match status" value="1"/>
</dbReference>
<evidence type="ECO:0000313" key="4">
    <source>
        <dbReference type="Proteomes" id="UP001500936"/>
    </source>
</evidence>
<name>A0ABP8KMV3_9BACT</name>
<feature type="transmembrane region" description="Helical" evidence="1">
    <location>
        <begin position="217"/>
        <end position="237"/>
    </location>
</feature>
<keyword evidence="1" id="KW-0472">Membrane</keyword>
<protein>
    <recommendedName>
        <fullName evidence="2">Phosphatidic acid phosphatase type 2/haloperoxidase domain-containing protein</fullName>
    </recommendedName>
</protein>
<dbReference type="PANTHER" id="PTHR14969">
    <property type="entry name" value="SPHINGOSINE-1-PHOSPHATE PHOSPHOHYDROLASE"/>
    <property type="match status" value="1"/>
</dbReference>
<dbReference type="InterPro" id="IPR000326">
    <property type="entry name" value="PAP2/HPO"/>
</dbReference>
<feature type="transmembrane region" description="Helical" evidence="1">
    <location>
        <begin position="87"/>
        <end position="113"/>
    </location>
</feature>